<reference evidence="1" key="2">
    <citation type="submission" date="2020-09" db="EMBL/GenBank/DDBJ databases">
        <authorList>
            <person name="Sun Q."/>
            <person name="Zhou Y."/>
        </authorList>
    </citation>
    <scope>NUCLEOTIDE SEQUENCE</scope>
    <source>
        <strain evidence="1">CGMCC 1.15290</strain>
    </source>
</reference>
<organism evidence="1 2">
    <name type="scientific">Filimonas zeae</name>
    <dbReference type="NCBI Taxonomy" id="1737353"/>
    <lineage>
        <taxon>Bacteria</taxon>
        <taxon>Pseudomonadati</taxon>
        <taxon>Bacteroidota</taxon>
        <taxon>Chitinophagia</taxon>
        <taxon>Chitinophagales</taxon>
        <taxon>Chitinophagaceae</taxon>
        <taxon>Filimonas</taxon>
    </lineage>
</organism>
<name>A0A917IZH7_9BACT</name>
<dbReference type="PANTHER" id="PTHR39206:SF1">
    <property type="entry name" value="SLL8004 PROTEIN"/>
    <property type="match status" value="1"/>
</dbReference>
<sequence>MRVFAGPNGSGKSTIIKEIQKLVITGAYINADDIEKACRDKGFVNLGDYGLSSTESAFTSFLQDSTLLAKATEEGFEVIISFSNNIIKVNQQANSYAAALIADFLRNLLLNQGETFSFETVMSHESKLEMFKRSRNAGFKNYLYFISTESADINVARVAARVNKGGHAVSEQKIKERYVRSMELLASIIPCC</sequence>
<evidence type="ECO:0000313" key="2">
    <source>
        <dbReference type="Proteomes" id="UP000627292"/>
    </source>
</evidence>
<gene>
    <name evidence="1" type="ORF">GCM10011379_22470</name>
</gene>
<dbReference type="AlphaFoldDB" id="A0A917IZH7"/>
<keyword evidence="2" id="KW-1185">Reference proteome</keyword>
<accession>A0A917IZH7</accession>
<proteinExistence type="predicted"/>
<dbReference type="Proteomes" id="UP000627292">
    <property type="component" value="Unassembled WGS sequence"/>
</dbReference>
<dbReference type="InterPro" id="IPR027417">
    <property type="entry name" value="P-loop_NTPase"/>
</dbReference>
<comment type="caution">
    <text evidence="1">The sequence shown here is derived from an EMBL/GenBank/DDBJ whole genome shotgun (WGS) entry which is preliminary data.</text>
</comment>
<dbReference type="EMBL" id="BMIB01000002">
    <property type="protein sequence ID" value="GGH67320.1"/>
    <property type="molecule type" value="Genomic_DNA"/>
</dbReference>
<protein>
    <recommendedName>
        <fullName evidence="3">UDP-N-acetylglucosamine kinase</fullName>
    </recommendedName>
</protein>
<evidence type="ECO:0008006" key="3">
    <source>
        <dbReference type="Google" id="ProtNLM"/>
    </source>
</evidence>
<dbReference type="SUPFAM" id="SSF52540">
    <property type="entry name" value="P-loop containing nucleoside triphosphate hydrolases"/>
    <property type="match status" value="1"/>
</dbReference>
<dbReference type="Gene3D" id="3.40.50.300">
    <property type="entry name" value="P-loop containing nucleotide triphosphate hydrolases"/>
    <property type="match status" value="1"/>
</dbReference>
<dbReference type="PANTHER" id="PTHR39206">
    <property type="entry name" value="SLL8004 PROTEIN"/>
    <property type="match status" value="1"/>
</dbReference>
<reference evidence="1" key="1">
    <citation type="journal article" date="2014" name="Int. J. Syst. Evol. Microbiol.">
        <title>Complete genome sequence of Corynebacterium casei LMG S-19264T (=DSM 44701T), isolated from a smear-ripened cheese.</title>
        <authorList>
            <consortium name="US DOE Joint Genome Institute (JGI-PGF)"/>
            <person name="Walter F."/>
            <person name="Albersmeier A."/>
            <person name="Kalinowski J."/>
            <person name="Ruckert C."/>
        </authorList>
    </citation>
    <scope>NUCLEOTIDE SEQUENCE</scope>
    <source>
        <strain evidence="1">CGMCC 1.15290</strain>
    </source>
</reference>
<evidence type="ECO:0000313" key="1">
    <source>
        <dbReference type="EMBL" id="GGH67320.1"/>
    </source>
</evidence>